<keyword evidence="21" id="KW-0961">Cell wall biogenesis/degradation</keyword>
<dbReference type="InterPro" id="IPR050396">
    <property type="entry name" value="Glycosyltr_51/Transpeptidase"/>
</dbReference>
<gene>
    <name evidence="28" type="ordered locus">HMPREF0389_00594</name>
</gene>
<evidence type="ECO:0000256" key="24">
    <source>
        <dbReference type="ARBA" id="ARBA00049902"/>
    </source>
</evidence>
<evidence type="ECO:0000256" key="8">
    <source>
        <dbReference type="ARBA" id="ARBA00022645"/>
    </source>
</evidence>
<dbReference type="GO" id="GO:0008955">
    <property type="term" value="F:peptidoglycan glycosyltransferase activity"/>
    <property type="evidence" value="ECO:0007669"/>
    <property type="project" value="UniProtKB-EC"/>
</dbReference>
<evidence type="ECO:0000256" key="2">
    <source>
        <dbReference type="ARBA" id="ARBA00004401"/>
    </source>
</evidence>
<feature type="domain" description="Glycosyl transferase family 51" evidence="27">
    <location>
        <begin position="50"/>
        <end position="217"/>
    </location>
</feature>
<evidence type="ECO:0000256" key="14">
    <source>
        <dbReference type="ARBA" id="ARBA00022960"/>
    </source>
</evidence>
<evidence type="ECO:0000256" key="23">
    <source>
        <dbReference type="ARBA" id="ARBA00044770"/>
    </source>
</evidence>
<dbReference type="PANTHER" id="PTHR32282:SF33">
    <property type="entry name" value="PEPTIDOGLYCAN GLYCOSYLTRANSFERASE"/>
    <property type="match status" value="1"/>
</dbReference>
<dbReference type="Gene3D" id="1.10.3810.10">
    <property type="entry name" value="Biosynthetic peptidoglycan transglycosylase-like"/>
    <property type="match status" value="1"/>
</dbReference>
<evidence type="ECO:0000256" key="21">
    <source>
        <dbReference type="ARBA" id="ARBA00023316"/>
    </source>
</evidence>
<comment type="similarity">
    <text evidence="4">In the C-terminal section; belongs to the transpeptidase family.</text>
</comment>
<evidence type="ECO:0000256" key="16">
    <source>
        <dbReference type="ARBA" id="ARBA00022984"/>
    </source>
</evidence>
<dbReference type="GO" id="GO:0046677">
    <property type="term" value="P:response to antibiotic"/>
    <property type="evidence" value="ECO:0007669"/>
    <property type="project" value="UniProtKB-KW"/>
</dbReference>
<dbReference type="EC" id="3.4.16.4" evidence="6"/>
<dbReference type="SUPFAM" id="SSF53955">
    <property type="entry name" value="Lysozyme-like"/>
    <property type="match status" value="1"/>
</dbReference>
<comment type="similarity">
    <text evidence="5">In the N-terminal section; belongs to the glycosyltransferase 51 family.</text>
</comment>
<dbReference type="InterPro" id="IPR036950">
    <property type="entry name" value="PBP_transglycosylase"/>
</dbReference>
<comment type="function">
    <text evidence="1">Cell wall formation. Synthesis of cross-linked peptidoglycan from the lipid intermediates. The enzyme has a penicillin-insensitive transglycosylase N-terminal domain (formation of linear glycan strands) and a penicillin-sensitive transpeptidase C-terminal domain (cross-linking of the peptide subunits).</text>
</comment>
<keyword evidence="12 26" id="KW-0812">Transmembrane</keyword>
<dbReference type="GO" id="GO:0006508">
    <property type="term" value="P:proteolysis"/>
    <property type="evidence" value="ECO:0007669"/>
    <property type="project" value="UniProtKB-KW"/>
</dbReference>
<comment type="pathway">
    <text evidence="3">Cell wall biogenesis; peptidoglycan biosynthesis.</text>
</comment>
<dbReference type="STRING" id="546269.HMPREF0389_00594"/>
<evidence type="ECO:0000313" key="28">
    <source>
        <dbReference type="EMBL" id="EFE28677.1"/>
    </source>
</evidence>
<evidence type="ECO:0000313" key="29">
    <source>
        <dbReference type="Proteomes" id="UP000007468"/>
    </source>
</evidence>
<evidence type="ECO:0000256" key="26">
    <source>
        <dbReference type="SAM" id="Phobius"/>
    </source>
</evidence>
<evidence type="ECO:0000256" key="6">
    <source>
        <dbReference type="ARBA" id="ARBA00012448"/>
    </source>
</evidence>
<keyword evidence="29" id="KW-1185">Reference proteome</keyword>
<keyword evidence="11" id="KW-0808">Transferase</keyword>
<keyword evidence="15" id="KW-0735">Signal-anchor</keyword>
<comment type="catalytic activity">
    <reaction evidence="22">
        <text>Preferential cleavage: (Ac)2-L-Lys-D-Ala-|-D-Ala. Also transpeptidation of peptidyl-alanyl moieties that are N-acyl substituents of D-alanine.</text>
        <dbReference type="EC" id="3.4.16.4"/>
    </reaction>
</comment>
<keyword evidence="10" id="KW-0328">Glycosyltransferase</keyword>
<evidence type="ECO:0000256" key="3">
    <source>
        <dbReference type="ARBA" id="ARBA00004752"/>
    </source>
</evidence>
<dbReference type="InterPro" id="IPR001264">
    <property type="entry name" value="Glyco_trans_51"/>
</dbReference>
<evidence type="ECO:0000256" key="20">
    <source>
        <dbReference type="ARBA" id="ARBA00023268"/>
    </source>
</evidence>
<accession>D6GSN6</accession>
<dbReference type="EC" id="2.4.99.28" evidence="23"/>
<evidence type="ECO:0000256" key="9">
    <source>
        <dbReference type="ARBA" id="ARBA00022670"/>
    </source>
</evidence>
<dbReference type="PATRIC" id="fig|546269.5.peg.1070"/>
<dbReference type="FunFam" id="1.10.3810.10:FF:000001">
    <property type="entry name" value="Penicillin-binding protein 1A"/>
    <property type="match status" value="1"/>
</dbReference>
<keyword evidence="20" id="KW-0511">Multifunctional enzyme</keyword>
<dbReference type="GO" id="GO:0071555">
    <property type="term" value="P:cell wall organization"/>
    <property type="evidence" value="ECO:0007669"/>
    <property type="project" value="UniProtKB-KW"/>
</dbReference>
<organism evidence="28 29">
    <name type="scientific">Filifactor alocis (strain ATCC 35896 / CCUG 47790 / D40 B5)</name>
    <name type="common">Fusobacterium alocis</name>
    <dbReference type="NCBI Taxonomy" id="546269"/>
    <lineage>
        <taxon>Bacteria</taxon>
        <taxon>Bacillati</taxon>
        <taxon>Bacillota</taxon>
        <taxon>Clostridia</taxon>
        <taxon>Peptostreptococcales</taxon>
        <taxon>Filifactoraceae</taxon>
        <taxon>Filifactor</taxon>
    </lineage>
</organism>
<keyword evidence="13" id="KW-0378">Hydrolase</keyword>
<evidence type="ECO:0000256" key="5">
    <source>
        <dbReference type="ARBA" id="ARBA00007739"/>
    </source>
</evidence>
<name>D6GSN6_FILAD</name>
<evidence type="ECO:0000256" key="13">
    <source>
        <dbReference type="ARBA" id="ARBA00022801"/>
    </source>
</evidence>
<keyword evidence="8" id="KW-0121">Carboxypeptidase</keyword>
<evidence type="ECO:0000256" key="11">
    <source>
        <dbReference type="ARBA" id="ARBA00022679"/>
    </source>
</evidence>
<evidence type="ECO:0000256" key="4">
    <source>
        <dbReference type="ARBA" id="ARBA00007090"/>
    </source>
</evidence>
<dbReference type="UniPathway" id="UPA00219"/>
<dbReference type="EMBL" id="CP002390">
    <property type="protein sequence ID" value="EFE28677.1"/>
    <property type="molecule type" value="Genomic_DNA"/>
</dbReference>
<keyword evidence="17 26" id="KW-1133">Transmembrane helix</keyword>
<evidence type="ECO:0000259" key="27">
    <source>
        <dbReference type="Pfam" id="PF00912"/>
    </source>
</evidence>
<dbReference type="eggNOG" id="COG0744">
    <property type="taxonomic scope" value="Bacteria"/>
</dbReference>
<evidence type="ECO:0000256" key="7">
    <source>
        <dbReference type="ARBA" id="ARBA00018638"/>
    </source>
</evidence>
<evidence type="ECO:0000256" key="15">
    <source>
        <dbReference type="ARBA" id="ARBA00022968"/>
    </source>
</evidence>
<evidence type="ECO:0000256" key="18">
    <source>
        <dbReference type="ARBA" id="ARBA00023136"/>
    </source>
</evidence>
<feature type="transmembrane region" description="Helical" evidence="26">
    <location>
        <begin position="12"/>
        <end position="32"/>
    </location>
</feature>
<reference evidence="29" key="1">
    <citation type="submission" date="2010-12" db="EMBL/GenBank/DDBJ databases">
        <title>The genome sequence of Filifactor alocis strain ATCC 35896.</title>
        <authorList>
            <consortium name="The Broad Institute Genome Sequencing Platform"/>
            <person name="Ward D."/>
            <person name="Earl A."/>
            <person name="Feldgarden M."/>
            <person name="Young S.K."/>
            <person name="Gargeya S."/>
            <person name="Zeng Q."/>
            <person name="Alvarado L."/>
            <person name="Berlin A."/>
            <person name="Bochicchio J."/>
            <person name="Chapman S.B."/>
            <person name="Chen Z."/>
            <person name="Freedman E."/>
            <person name="Gellesch M."/>
            <person name="Goldberg J."/>
            <person name="Griggs A."/>
            <person name="Gujja S."/>
            <person name="Heilman E."/>
            <person name="Heiman D."/>
            <person name="Howarth C."/>
            <person name="Mehta T."/>
            <person name="Neiman D."/>
            <person name="Pearson M."/>
            <person name="Roberts A."/>
            <person name="Saif S."/>
            <person name="Shea T."/>
            <person name="Shenoy N."/>
            <person name="Sisk P."/>
            <person name="Stolte C."/>
            <person name="Sykes S."/>
            <person name="White J."/>
            <person name="Yandava C."/>
            <person name="Izard J."/>
            <person name="Blanton J.M."/>
            <person name="Baranova O.V."/>
            <person name="Tanner A.C."/>
            <person name="Dewhirst F.E."/>
            <person name="Haas B."/>
            <person name="Nusbaum C."/>
            <person name="Birren B."/>
        </authorList>
    </citation>
    <scope>NUCLEOTIDE SEQUENCE [LARGE SCALE GENOMIC DNA]</scope>
    <source>
        <strain evidence="29">ATCC 35896 / D40 B5</strain>
    </source>
</reference>
<dbReference type="GO" id="GO:0009002">
    <property type="term" value="F:serine-type D-Ala-D-Ala carboxypeptidase activity"/>
    <property type="evidence" value="ECO:0007669"/>
    <property type="project" value="UniProtKB-EC"/>
</dbReference>
<dbReference type="GO" id="GO:0005886">
    <property type="term" value="C:plasma membrane"/>
    <property type="evidence" value="ECO:0007669"/>
    <property type="project" value="UniProtKB-SubCell"/>
</dbReference>
<keyword evidence="16" id="KW-0573">Peptidoglycan synthesis</keyword>
<proteinExistence type="inferred from homology"/>
<dbReference type="Pfam" id="PF00912">
    <property type="entry name" value="Transgly"/>
    <property type="match status" value="1"/>
</dbReference>
<dbReference type="KEGG" id="faa:HMPREF0389_00594"/>
<dbReference type="GO" id="GO:0009252">
    <property type="term" value="P:peptidoglycan biosynthetic process"/>
    <property type="evidence" value="ECO:0007669"/>
    <property type="project" value="UniProtKB-UniPathway"/>
</dbReference>
<dbReference type="RefSeq" id="WP_014262635.1">
    <property type="nucleotide sequence ID" value="NC_016630.1"/>
</dbReference>
<dbReference type="Proteomes" id="UP000007468">
    <property type="component" value="Chromosome"/>
</dbReference>
<evidence type="ECO:0000256" key="25">
    <source>
        <dbReference type="ARBA" id="ARBA00060592"/>
    </source>
</evidence>
<evidence type="ECO:0000256" key="17">
    <source>
        <dbReference type="ARBA" id="ARBA00022989"/>
    </source>
</evidence>
<keyword evidence="19" id="KW-0046">Antibiotic resistance</keyword>
<evidence type="ECO:0000256" key="10">
    <source>
        <dbReference type="ARBA" id="ARBA00022676"/>
    </source>
</evidence>
<dbReference type="OrthoDB" id="9766909at2"/>
<keyword evidence="9" id="KW-0645">Protease</keyword>
<evidence type="ECO:0000256" key="19">
    <source>
        <dbReference type="ARBA" id="ARBA00023251"/>
    </source>
</evidence>
<comment type="subcellular location">
    <subcellularLocation>
        <location evidence="2">Cell membrane</location>
        <topology evidence="2">Single-pass type II membrane protein</topology>
    </subcellularLocation>
</comment>
<dbReference type="AlphaFoldDB" id="D6GSN6"/>
<sequence>MTLLHKLLKKAFFIFLTILLVVTLMIFGRGYLSYQHIVHDISIEQKIESIRKSPNYTPLKEVNPYFKNAIYAVEDCRFYQHGAIDPIGLVRAMSSNIKRRKWREGGSTITQQLAKNMFFSYKDKGTRKIPEFFIAKELERQLTKDEILELYINIIYFGEGHYGIREASYGYFGKSPSDLNLNEASLLAGLPQSPSMLSLNKHYSRAKTRQKYVLQAMYRNKLISKEELEQVFATKNNRKKQ</sequence>
<keyword evidence="18 26" id="KW-0472">Membrane</keyword>
<dbReference type="InterPro" id="IPR023346">
    <property type="entry name" value="Lysozyme-like_dom_sf"/>
</dbReference>
<dbReference type="GO" id="GO:0008360">
    <property type="term" value="P:regulation of cell shape"/>
    <property type="evidence" value="ECO:0007669"/>
    <property type="project" value="UniProtKB-KW"/>
</dbReference>
<evidence type="ECO:0000256" key="1">
    <source>
        <dbReference type="ARBA" id="ARBA00002624"/>
    </source>
</evidence>
<evidence type="ECO:0000256" key="12">
    <source>
        <dbReference type="ARBA" id="ARBA00022692"/>
    </source>
</evidence>
<evidence type="ECO:0000256" key="22">
    <source>
        <dbReference type="ARBA" id="ARBA00034000"/>
    </source>
</evidence>
<dbReference type="PANTHER" id="PTHR32282">
    <property type="entry name" value="BINDING PROTEIN TRANSPEPTIDASE, PUTATIVE-RELATED"/>
    <property type="match status" value="1"/>
</dbReference>
<comment type="pathway">
    <text evidence="25">Glycan biosynthesis.</text>
</comment>
<keyword evidence="14" id="KW-0133">Cell shape</keyword>
<comment type="catalytic activity">
    <reaction evidence="24">
        <text>[GlcNAc-(1-&gt;4)-Mur2Ac(oyl-L-Ala-gamma-D-Glu-L-Lys-D-Ala-D-Ala)](n)-di-trans,octa-cis-undecaprenyl diphosphate + beta-D-GlcNAc-(1-&gt;4)-Mur2Ac(oyl-L-Ala-gamma-D-Glu-L-Lys-D-Ala-D-Ala)-di-trans,octa-cis-undecaprenyl diphosphate = [GlcNAc-(1-&gt;4)-Mur2Ac(oyl-L-Ala-gamma-D-Glu-L-Lys-D-Ala-D-Ala)](n+1)-di-trans,octa-cis-undecaprenyl diphosphate + di-trans,octa-cis-undecaprenyl diphosphate + H(+)</text>
        <dbReference type="Rhea" id="RHEA:23708"/>
        <dbReference type="Rhea" id="RHEA-COMP:9602"/>
        <dbReference type="Rhea" id="RHEA-COMP:9603"/>
        <dbReference type="ChEBI" id="CHEBI:15378"/>
        <dbReference type="ChEBI" id="CHEBI:58405"/>
        <dbReference type="ChEBI" id="CHEBI:60033"/>
        <dbReference type="ChEBI" id="CHEBI:78435"/>
        <dbReference type="EC" id="2.4.99.28"/>
    </reaction>
</comment>
<protein>
    <recommendedName>
        <fullName evidence="7">Penicillin-binding protein 1A</fullName>
        <ecNumber evidence="23">2.4.99.28</ecNumber>
        <ecNumber evidence="6">3.4.16.4</ecNumber>
    </recommendedName>
</protein>